<dbReference type="Pfam" id="PF01823">
    <property type="entry name" value="MACPF"/>
    <property type="match status" value="1"/>
</dbReference>
<dbReference type="GO" id="GO:0002250">
    <property type="term" value="P:adaptive immune response"/>
    <property type="evidence" value="ECO:0007669"/>
    <property type="project" value="UniProtKB-KW"/>
</dbReference>
<protein>
    <recommendedName>
        <fullName evidence="3">Macrophage-expressed gene 1 protein</fullName>
    </recommendedName>
    <alternativeName>
        <fullName evidence="16">Perforin-2</fullName>
    </alternativeName>
</protein>
<keyword evidence="8" id="KW-0832">Ubl conjugation</keyword>
<evidence type="ECO:0000256" key="17">
    <source>
        <dbReference type="ARBA" id="ARBA00045657"/>
    </source>
</evidence>
<comment type="function">
    <text evidence="18">Pore-forming protein involved in both innate and adaptive immunity. Plays a central role in antigen cross-presentation in dendritic cells by forming a pore in antigen-containing compartments, thereby promoting delivery of antigens for cross-presentation. Also involved in innate immune response following bacterial infection; shows antibacterial activity against a wide spectrum of Gram-positive, Gram-negative and acid-fast bacteria. Reduces the viability of the intracytosolic pathogen L.monocytogenes by inhibiting acidification of the phagocytic vacuole of host cells which restricts bacterial translocation from the vacuole to the cytosol. Required for the antibacterial activity of reactive oxygen species and nitric oxide.</text>
</comment>
<evidence type="ECO:0000256" key="19">
    <source>
        <dbReference type="SAM" id="Phobius"/>
    </source>
</evidence>
<keyword evidence="15" id="KW-0968">Cytoplasmic vesicle</keyword>
<keyword evidence="11" id="KW-1064">Adaptive immunity</keyword>
<evidence type="ECO:0000313" key="23">
    <source>
        <dbReference type="RefSeq" id="XP_026539556.1"/>
    </source>
</evidence>
<dbReference type="CTD" id="219972"/>
<accession>A0A6J1V8G9</accession>
<dbReference type="KEGG" id="nss:113422652"/>
<evidence type="ECO:0000256" key="13">
    <source>
        <dbReference type="ARBA" id="ARBA00023157"/>
    </source>
</evidence>
<dbReference type="CDD" id="cd22579">
    <property type="entry name" value="MPEG1_P2"/>
    <property type="match status" value="1"/>
</dbReference>
<sequence length="725" mass="80143">MSLSMAISLSLMFITWTCCAREPPEWHPPATGFQKCQEALNRPVLGVLPGGGWDNLRNLDMGRVVNLNYSLCKITKDGAYIIPNDFFTVALKQSLLEMNSEITESWMDYQCTTAVSINAGLSFSHINGRFSSDFRRAKTHQVRDKSVSTKVQIRNLMYSVKMDLTTKLDEGFHQQLVTIANQLEKNKTQMANYLAEILVLNYGTHVLTGVDVGASLVQEDFIKATFVKDGQSMRSAITAAAGISFHNIINFNVGVSVGTEDNLTKQYQGNRTSSRVESFGGLPFYPGITLKTWQESITNQLVALDRSGLPLPFFITPDNLPGLPSPILKKLSKTIESAIDRYYTFNTYPGCINPASPNFNFYANVDDGTCEGTATNFTFGGVYQVCARLEGPDADVLCQALEQKNPLTGDFSCPVGYTSIKLQSQQHEEGFSHLDCHQDCFLWKLFCKWICNDIFTLSKVQFSSHWCAARGPVSETSTFLFGGLFSAKSTNPVTNAQSCPSRYYPLKLFDQLKVCVSSDERGRRHSVPFGGFFSCQIGNPLSGLLNGTENDSYLKRCPAGFSQHLALISDGCQVEYCVQAGRFTDKPLPQARLPPFTRKPAISFLATDIILVTSSNGDQTWVKDPQTQQWKLANLEEVLHYLKSGGDAGRGLSKGKAAGIAIAATAGLATLIGLVVHVCKRYKKREFSKTEGEKTCLMSNNPVYGLLPEMEEEDTLQPEQEKQPV</sequence>
<feature type="signal peptide" evidence="20">
    <location>
        <begin position="1"/>
        <end position="20"/>
    </location>
</feature>
<dbReference type="InterPro" id="IPR020864">
    <property type="entry name" value="MACPF"/>
</dbReference>
<evidence type="ECO:0000256" key="15">
    <source>
        <dbReference type="ARBA" id="ARBA00023329"/>
    </source>
</evidence>
<comment type="subcellular location">
    <subcellularLocation>
        <location evidence="1">Cytoplasmic vesicle</location>
        <location evidence="1">Phagosome membrane</location>
        <topology evidence="1">Multi-pass membrane protein</topology>
    </subcellularLocation>
</comment>
<evidence type="ECO:0000256" key="12">
    <source>
        <dbReference type="ARBA" id="ARBA00023136"/>
    </source>
</evidence>
<evidence type="ECO:0000256" key="1">
    <source>
        <dbReference type="ARBA" id="ARBA00004265"/>
    </source>
</evidence>
<proteinExistence type="inferred from homology"/>
<comment type="function">
    <text evidence="17">Pore-forming protein that plays a central role in antigen cross-presentation in dendritic cells by mediating delivery of antigens for cross-presentation. Dendritic cells bridge innate and adaptive immunity by capturing exogenous antigens on MHC class-I molecules and presenting them to naive CD8(+) T-cells. Acts by forming a pore in antigen-containing compartments, promoting the release of antigens into the cytosol, enabling generation of MHCI:peptide complexes and T-cell priming.</text>
</comment>
<evidence type="ECO:0000256" key="8">
    <source>
        <dbReference type="ARBA" id="ARBA00022843"/>
    </source>
</evidence>
<evidence type="ECO:0000259" key="21">
    <source>
        <dbReference type="PROSITE" id="PS51412"/>
    </source>
</evidence>
<evidence type="ECO:0000256" key="9">
    <source>
        <dbReference type="ARBA" id="ARBA00022859"/>
    </source>
</evidence>
<dbReference type="GO" id="GO:0045087">
    <property type="term" value="P:innate immune response"/>
    <property type="evidence" value="ECO:0007669"/>
    <property type="project" value="UniProtKB-KW"/>
</dbReference>
<evidence type="ECO:0000256" key="16">
    <source>
        <dbReference type="ARBA" id="ARBA00030728"/>
    </source>
</evidence>
<evidence type="ECO:0000256" key="10">
    <source>
        <dbReference type="ARBA" id="ARBA00022989"/>
    </source>
</evidence>
<keyword evidence="22" id="KW-1185">Reference proteome</keyword>
<dbReference type="AlphaFoldDB" id="A0A6J1V8G9"/>
<feature type="chain" id="PRO_5026940508" description="Macrophage-expressed gene 1 protein" evidence="20">
    <location>
        <begin position="21"/>
        <end position="725"/>
    </location>
</feature>
<keyword evidence="7 20" id="KW-0732">Signal</keyword>
<keyword evidence="10 19" id="KW-1133">Transmembrane helix</keyword>
<keyword evidence="14" id="KW-0325">Glycoprotein</keyword>
<evidence type="ECO:0000256" key="3">
    <source>
        <dbReference type="ARBA" id="ARBA00021365"/>
    </source>
</evidence>
<dbReference type="SMART" id="SM00457">
    <property type="entry name" value="MACPF"/>
    <property type="match status" value="1"/>
</dbReference>
<keyword evidence="5" id="KW-0399">Innate immunity</keyword>
<feature type="transmembrane region" description="Helical" evidence="19">
    <location>
        <begin position="657"/>
        <end position="679"/>
    </location>
</feature>
<evidence type="ECO:0000256" key="14">
    <source>
        <dbReference type="ARBA" id="ARBA00023180"/>
    </source>
</evidence>
<dbReference type="InterPro" id="IPR039707">
    <property type="entry name" value="MPEG1"/>
</dbReference>
<organism evidence="22 23">
    <name type="scientific">Notechis scutatus</name>
    <name type="common">mainland tiger snake</name>
    <dbReference type="NCBI Taxonomy" id="8663"/>
    <lineage>
        <taxon>Eukaryota</taxon>
        <taxon>Metazoa</taxon>
        <taxon>Chordata</taxon>
        <taxon>Craniata</taxon>
        <taxon>Vertebrata</taxon>
        <taxon>Euteleostomi</taxon>
        <taxon>Lepidosauria</taxon>
        <taxon>Squamata</taxon>
        <taxon>Bifurcata</taxon>
        <taxon>Unidentata</taxon>
        <taxon>Episquamata</taxon>
        <taxon>Toxicofera</taxon>
        <taxon>Serpentes</taxon>
        <taxon>Colubroidea</taxon>
        <taxon>Elapidae</taxon>
        <taxon>Hydrophiinae</taxon>
        <taxon>Notechis</taxon>
    </lineage>
</organism>
<dbReference type="PANTHER" id="PTHR31463">
    <property type="entry name" value="MACROPHAGE-EXPRESSED GENE 1 PROTEIN"/>
    <property type="match status" value="1"/>
</dbReference>
<keyword evidence="9" id="KW-0391">Immunity</keyword>
<keyword evidence="6 19" id="KW-0812">Transmembrane</keyword>
<keyword evidence="13" id="KW-1015">Disulfide bond</keyword>
<dbReference type="Proteomes" id="UP000504612">
    <property type="component" value="Unplaced"/>
</dbReference>
<evidence type="ECO:0000256" key="20">
    <source>
        <dbReference type="SAM" id="SignalP"/>
    </source>
</evidence>
<feature type="domain" description="MACPF" evidence="21">
    <location>
        <begin position="32"/>
        <end position="346"/>
    </location>
</feature>
<keyword evidence="4" id="KW-1134">Transmembrane beta strand</keyword>
<evidence type="ECO:0000256" key="18">
    <source>
        <dbReference type="ARBA" id="ARBA00045689"/>
    </source>
</evidence>
<dbReference type="PROSITE" id="PS51412">
    <property type="entry name" value="MACPF_2"/>
    <property type="match status" value="1"/>
</dbReference>
<dbReference type="RefSeq" id="XP_026539556.1">
    <property type="nucleotide sequence ID" value="XM_026683771.1"/>
</dbReference>
<evidence type="ECO:0000256" key="7">
    <source>
        <dbReference type="ARBA" id="ARBA00022729"/>
    </source>
</evidence>
<evidence type="ECO:0000256" key="6">
    <source>
        <dbReference type="ARBA" id="ARBA00022692"/>
    </source>
</evidence>
<dbReference type="GeneID" id="113422652"/>
<comment type="similarity">
    <text evidence="2">Belongs to the MPEG1 family.</text>
</comment>
<dbReference type="GO" id="GO:0030670">
    <property type="term" value="C:phagocytic vesicle membrane"/>
    <property type="evidence" value="ECO:0007669"/>
    <property type="project" value="UniProtKB-SubCell"/>
</dbReference>
<reference evidence="23" key="1">
    <citation type="submission" date="2025-08" db="UniProtKB">
        <authorList>
            <consortium name="RefSeq"/>
        </authorList>
    </citation>
    <scope>IDENTIFICATION</scope>
</reference>
<evidence type="ECO:0000313" key="22">
    <source>
        <dbReference type="Proteomes" id="UP000504612"/>
    </source>
</evidence>
<keyword evidence="12 19" id="KW-0472">Membrane</keyword>
<evidence type="ECO:0000256" key="5">
    <source>
        <dbReference type="ARBA" id="ARBA00022588"/>
    </source>
</evidence>
<dbReference type="PANTHER" id="PTHR31463:SF4">
    <property type="entry name" value="MACROPHAGE-EXPRESSED GENE 1 PROTEIN"/>
    <property type="match status" value="1"/>
</dbReference>
<evidence type="ECO:0000256" key="11">
    <source>
        <dbReference type="ARBA" id="ARBA00023130"/>
    </source>
</evidence>
<evidence type="ECO:0000256" key="4">
    <source>
        <dbReference type="ARBA" id="ARBA00022452"/>
    </source>
</evidence>
<name>A0A6J1V8G9_9SAUR</name>
<evidence type="ECO:0000256" key="2">
    <source>
        <dbReference type="ARBA" id="ARBA00007256"/>
    </source>
</evidence>
<gene>
    <name evidence="23" type="primary">MPEG1</name>
</gene>